<dbReference type="Proteomes" id="UP001157006">
    <property type="component" value="Chromosome 4"/>
</dbReference>
<protein>
    <submittedName>
        <fullName evidence="1">Uncharacterized protein</fullName>
    </submittedName>
</protein>
<evidence type="ECO:0000313" key="2">
    <source>
        <dbReference type="Proteomes" id="UP001157006"/>
    </source>
</evidence>
<dbReference type="EMBL" id="OX451739">
    <property type="protein sequence ID" value="CAI8611329.1"/>
    <property type="molecule type" value="Genomic_DNA"/>
</dbReference>
<organism evidence="1 2">
    <name type="scientific">Vicia faba</name>
    <name type="common">Broad bean</name>
    <name type="synonym">Faba vulgaris</name>
    <dbReference type="NCBI Taxonomy" id="3906"/>
    <lineage>
        <taxon>Eukaryota</taxon>
        <taxon>Viridiplantae</taxon>
        <taxon>Streptophyta</taxon>
        <taxon>Embryophyta</taxon>
        <taxon>Tracheophyta</taxon>
        <taxon>Spermatophyta</taxon>
        <taxon>Magnoliopsida</taxon>
        <taxon>eudicotyledons</taxon>
        <taxon>Gunneridae</taxon>
        <taxon>Pentapetalae</taxon>
        <taxon>rosids</taxon>
        <taxon>fabids</taxon>
        <taxon>Fabales</taxon>
        <taxon>Fabaceae</taxon>
        <taxon>Papilionoideae</taxon>
        <taxon>50 kb inversion clade</taxon>
        <taxon>NPAAA clade</taxon>
        <taxon>Hologalegina</taxon>
        <taxon>IRL clade</taxon>
        <taxon>Fabeae</taxon>
        <taxon>Vicia</taxon>
    </lineage>
</organism>
<name>A0AAV1AMI4_VICFA</name>
<keyword evidence="2" id="KW-1185">Reference proteome</keyword>
<sequence>MNVSMIMKVKICSQEVMKLANIEESLFRQRSKIDWIRLGDNNNAYFHANLKSKYKQAQISKMINKYGNTLVTDDQIEKEVYRFYQALVGVAATNLKKIDIEVMRDGKQLNKDHCQNPAALVTDREIHQTLMKISDLTSSIADGYGASFFKASWYILKADTIEAIQDFFLNGKSLIDLSAGP</sequence>
<reference evidence="1 2" key="1">
    <citation type="submission" date="2023-01" db="EMBL/GenBank/DDBJ databases">
        <authorList>
            <person name="Kreplak J."/>
        </authorList>
    </citation>
    <scope>NUCLEOTIDE SEQUENCE [LARGE SCALE GENOMIC DNA]</scope>
</reference>
<accession>A0AAV1AMI4</accession>
<dbReference type="AlphaFoldDB" id="A0AAV1AMI4"/>
<evidence type="ECO:0000313" key="1">
    <source>
        <dbReference type="EMBL" id="CAI8611329.1"/>
    </source>
</evidence>
<proteinExistence type="predicted"/>
<gene>
    <name evidence="1" type="ORF">VFH_IV224240</name>
</gene>